<name>A0A848CQU3_9FIRM</name>
<protein>
    <submittedName>
        <fullName evidence="2">Polysaccharide pyruvyl transferase family protein</fullName>
    </submittedName>
</protein>
<sequence>MGLHYIEIKTTNYKHFIDEIAQSDMVISSALHGIILAEAYGVPTVYLKDTEINQDFKFDDYYSGTGRVQYEYARTIDEAIKIKPVNNLPKLENMCSALMETFPYDL</sequence>
<organism evidence="2 3">
    <name type="scientific">Dorea formicigenerans</name>
    <dbReference type="NCBI Taxonomy" id="39486"/>
    <lineage>
        <taxon>Bacteria</taxon>
        <taxon>Bacillati</taxon>
        <taxon>Bacillota</taxon>
        <taxon>Clostridia</taxon>
        <taxon>Lachnospirales</taxon>
        <taxon>Lachnospiraceae</taxon>
        <taxon>Dorea</taxon>
    </lineage>
</organism>
<dbReference type="Proteomes" id="UP000580130">
    <property type="component" value="Unassembled WGS sequence"/>
</dbReference>
<feature type="domain" description="Polysaccharide pyruvyl transferase" evidence="1">
    <location>
        <begin position="6"/>
        <end position="47"/>
    </location>
</feature>
<dbReference type="AlphaFoldDB" id="A0A848CQU3"/>
<gene>
    <name evidence="2" type="ORF">HF855_10135</name>
</gene>
<dbReference type="GO" id="GO:0016740">
    <property type="term" value="F:transferase activity"/>
    <property type="evidence" value="ECO:0007669"/>
    <property type="project" value="UniProtKB-KW"/>
</dbReference>
<dbReference type="InterPro" id="IPR007345">
    <property type="entry name" value="Polysacch_pyruvyl_Trfase"/>
</dbReference>
<proteinExistence type="predicted"/>
<dbReference type="Pfam" id="PF04230">
    <property type="entry name" value="PS_pyruv_trans"/>
    <property type="match status" value="1"/>
</dbReference>
<keyword evidence="2" id="KW-0808">Transferase</keyword>
<comment type="caution">
    <text evidence="2">The sequence shown here is derived from an EMBL/GenBank/DDBJ whole genome shotgun (WGS) entry which is preliminary data.</text>
</comment>
<evidence type="ECO:0000313" key="2">
    <source>
        <dbReference type="EMBL" id="NME57763.1"/>
    </source>
</evidence>
<dbReference type="RefSeq" id="WP_168933922.1">
    <property type="nucleotide sequence ID" value="NZ_JABAFX010000024.1"/>
</dbReference>
<evidence type="ECO:0000259" key="1">
    <source>
        <dbReference type="Pfam" id="PF04230"/>
    </source>
</evidence>
<dbReference type="EMBL" id="JABAFX010000024">
    <property type="protein sequence ID" value="NME57763.1"/>
    <property type="molecule type" value="Genomic_DNA"/>
</dbReference>
<reference evidence="2 3" key="1">
    <citation type="submission" date="2020-04" db="EMBL/GenBank/DDBJ databases">
        <authorList>
            <person name="Hitch T.C.A."/>
            <person name="Wylensek D."/>
            <person name="Clavel T."/>
        </authorList>
    </citation>
    <scope>NUCLEOTIDE SEQUENCE [LARGE SCALE GENOMIC DNA]</scope>
    <source>
        <strain evidence="2 3">BSM-383-APC-5F</strain>
    </source>
</reference>
<accession>A0A848CQU3</accession>
<evidence type="ECO:0000313" key="3">
    <source>
        <dbReference type="Proteomes" id="UP000580130"/>
    </source>
</evidence>